<dbReference type="EMBL" id="KV878355">
    <property type="protein sequence ID" value="OJJ42902.1"/>
    <property type="molecule type" value="Genomic_DNA"/>
</dbReference>
<keyword evidence="1" id="KW-0479">Metal-binding</keyword>
<name>A0A1L9S6X2_9EURO</name>
<keyword evidence="3" id="KW-0805">Transcription regulation</keyword>
<dbReference type="GeneID" id="34610593"/>
<evidence type="ECO:0000259" key="7">
    <source>
        <dbReference type="Pfam" id="PF04082"/>
    </source>
</evidence>
<protein>
    <recommendedName>
        <fullName evidence="7">Xylanolytic transcriptional activator regulatory domain-containing protein</fullName>
    </recommendedName>
</protein>
<evidence type="ECO:0000256" key="3">
    <source>
        <dbReference type="ARBA" id="ARBA00023015"/>
    </source>
</evidence>
<evidence type="ECO:0000313" key="8">
    <source>
        <dbReference type="EMBL" id="OJJ42902.1"/>
    </source>
</evidence>
<dbReference type="VEuPathDB" id="FungiDB:ASPZODRAFT_136759"/>
<dbReference type="InterPro" id="IPR007219">
    <property type="entry name" value="XnlR_reg_dom"/>
</dbReference>
<proteinExistence type="predicted"/>
<dbReference type="Proteomes" id="UP000184188">
    <property type="component" value="Unassembled WGS sequence"/>
</dbReference>
<evidence type="ECO:0000256" key="5">
    <source>
        <dbReference type="ARBA" id="ARBA00023163"/>
    </source>
</evidence>
<keyword evidence="6" id="KW-0539">Nucleus</keyword>
<evidence type="ECO:0000256" key="6">
    <source>
        <dbReference type="ARBA" id="ARBA00023242"/>
    </source>
</evidence>
<keyword evidence="4" id="KW-0238">DNA-binding</keyword>
<sequence>MSYIDKATVASPNGYHTGVPFLSRQTELHQQRLLQMNSELLSLSSSRDHFRNPRDDLPPKAICDQSMARYFETFGTVFRIVEWAELREQYESFWTLPDEQIRCENAVMLCLVLAIGNGMLPPGQGRLPRSDVLRLLGVAKAWKAAIAEVESYSLWLLRVDFLLLLARLVHCTGPPSDAVASANLVRSAMAISLHKEPAEAVAASLSAHDRERRRRIWYAVLELDVRYALDAGMQPIYLGEWESLPPQPDETVPMVIETGEEEIQNPWLLENLRVQQTALDRSLPLRMKIAHWLNKPRFDADHALAQDLTSQLSNMMASPSSTASSFSSSSSSSFLEAYVRLVYQRTLLAVHCPFALTDSHLKSYSQNICLSTALSIVSHFCCVDENSPQTADHPFPYGACPLVILVQTNSSFFQNDILPAALYLCSQLIGSLSASVALDPANLVAHIPALQTNLVTAIDGFVALAERRVAATDHSEVAYVLPAASMAYYRWERGVQHDCSGAQTETVQQIVDRIAQACVVLMEGRGSL</sequence>
<dbReference type="InterPro" id="IPR051430">
    <property type="entry name" value="Fungal_TF_Env_Response"/>
</dbReference>
<dbReference type="RefSeq" id="XP_022577412.1">
    <property type="nucleotide sequence ID" value="XM_022724128.1"/>
</dbReference>
<dbReference type="GO" id="GO:0008270">
    <property type="term" value="F:zinc ion binding"/>
    <property type="evidence" value="ECO:0007669"/>
    <property type="project" value="InterPro"/>
</dbReference>
<evidence type="ECO:0000256" key="2">
    <source>
        <dbReference type="ARBA" id="ARBA00022833"/>
    </source>
</evidence>
<dbReference type="Pfam" id="PF04082">
    <property type="entry name" value="Fungal_trans"/>
    <property type="match status" value="1"/>
</dbReference>
<evidence type="ECO:0000256" key="4">
    <source>
        <dbReference type="ARBA" id="ARBA00023125"/>
    </source>
</evidence>
<gene>
    <name evidence="8" type="ORF">ASPZODRAFT_136759</name>
</gene>
<dbReference type="GO" id="GO:0006351">
    <property type="term" value="P:DNA-templated transcription"/>
    <property type="evidence" value="ECO:0007669"/>
    <property type="project" value="InterPro"/>
</dbReference>
<dbReference type="OrthoDB" id="4337792at2759"/>
<feature type="domain" description="Xylanolytic transcriptional activator regulatory" evidence="7">
    <location>
        <begin position="69"/>
        <end position="236"/>
    </location>
</feature>
<dbReference type="GO" id="GO:0001228">
    <property type="term" value="F:DNA-binding transcription activator activity, RNA polymerase II-specific"/>
    <property type="evidence" value="ECO:0007669"/>
    <property type="project" value="TreeGrafter"/>
</dbReference>
<dbReference type="PANTHER" id="PTHR31944">
    <property type="entry name" value="HEME-RESPONSIVE ZINC FINGER TRANSCRIPTION FACTOR HAP1"/>
    <property type="match status" value="1"/>
</dbReference>
<evidence type="ECO:0000256" key="1">
    <source>
        <dbReference type="ARBA" id="ARBA00022723"/>
    </source>
</evidence>
<dbReference type="AlphaFoldDB" id="A0A1L9S6X2"/>
<dbReference type="GO" id="GO:0000978">
    <property type="term" value="F:RNA polymerase II cis-regulatory region sequence-specific DNA binding"/>
    <property type="evidence" value="ECO:0007669"/>
    <property type="project" value="TreeGrafter"/>
</dbReference>
<keyword evidence="2" id="KW-0862">Zinc</keyword>
<keyword evidence="5" id="KW-0804">Transcription</keyword>
<dbReference type="CDD" id="cd12148">
    <property type="entry name" value="fungal_TF_MHR"/>
    <property type="match status" value="1"/>
</dbReference>
<evidence type="ECO:0000313" key="9">
    <source>
        <dbReference type="Proteomes" id="UP000184188"/>
    </source>
</evidence>
<organism evidence="8 9">
    <name type="scientific">Penicilliopsis zonata CBS 506.65</name>
    <dbReference type="NCBI Taxonomy" id="1073090"/>
    <lineage>
        <taxon>Eukaryota</taxon>
        <taxon>Fungi</taxon>
        <taxon>Dikarya</taxon>
        <taxon>Ascomycota</taxon>
        <taxon>Pezizomycotina</taxon>
        <taxon>Eurotiomycetes</taxon>
        <taxon>Eurotiomycetidae</taxon>
        <taxon>Eurotiales</taxon>
        <taxon>Aspergillaceae</taxon>
        <taxon>Penicilliopsis</taxon>
    </lineage>
</organism>
<dbReference type="GO" id="GO:0005634">
    <property type="term" value="C:nucleus"/>
    <property type="evidence" value="ECO:0007669"/>
    <property type="project" value="TreeGrafter"/>
</dbReference>
<keyword evidence="9" id="KW-1185">Reference proteome</keyword>
<accession>A0A1L9S6X2</accession>
<reference evidence="9" key="1">
    <citation type="journal article" date="2017" name="Genome Biol.">
        <title>Comparative genomics reveals high biological diversity and specific adaptations in the industrially and medically important fungal genus Aspergillus.</title>
        <authorList>
            <person name="de Vries R.P."/>
            <person name="Riley R."/>
            <person name="Wiebenga A."/>
            <person name="Aguilar-Osorio G."/>
            <person name="Amillis S."/>
            <person name="Uchima C.A."/>
            <person name="Anderluh G."/>
            <person name="Asadollahi M."/>
            <person name="Askin M."/>
            <person name="Barry K."/>
            <person name="Battaglia E."/>
            <person name="Bayram O."/>
            <person name="Benocci T."/>
            <person name="Braus-Stromeyer S.A."/>
            <person name="Caldana C."/>
            <person name="Canovas D."/>
            <person name="Cerqueira G.C."/>
            <person name="Chen F."/>
            <person name="Chen W."/>
            <person name="Choi C."/>
            <person name="Clum A."/>
            <person name="Dos Santos R.A."/>
            <person name="Damasio A.R."/>
            <person name="Diallinas G."/>
            <person name="Emri T."/>
            <person name="Fekete E."/>
            <person name="Flipphi M."/>
            <person name="Freyberg S."/>
            <person name="Gallo A."/>
            <person name="Gournas C."/>
            <person name="Habgood R."/>
            <person name="Hainaut M."/>
            <person name="Harispe M.L."/>
            <person name="Henrissat B."/>
            <person name="Hilden K.S."/>
            <person name="Hope R."/>
            <person name="Hossain A."/>
            <person name="Karabika E."/>
            <person name="Karaffa L."/>
            <person name="Karanyi Z."/>
            <person name="Krasevec N."/>
            <person name="Kuo A."/>
            <person name="Kusch H."/>
            <person name="LaButti K."/>
            <person name="Lagendijk E.L."/>
            <person name="Lapidus A."/>
            <person name="Levasseur A."/>
            <person name="Lindquist E."/>
            <person name="Lipzen A."/>
            <person name="Logrieco A.F."/>
            <person name="MacCabe A."/>
            <person name="Maekelae M.R."/>
            <person name="Malavazi I."/>
            <person name="Melin P."/>
            <person name="Meyer V."/>
            <person name="Mielnichuk N."/>
            <person name="Miskei M."/>
            <person name="Molnar A.P."/>
            <person name="Mule G."/>
            <person name="Ngan C.Y."/>
            <person name="Orejas M."/>
            <person name="Orosz E."/>
            <person name="Ouedraogo J.P."/>
            <person name="Overkamp K.M."/>
            <person name="Park H.-S."/>
            <person name="Perrone G."/>
            <person name="Piumi F."/>
            <person name="Punt P.J."/>
            <person name="Ram A.F."/>
            <person name="Ramon A."/>
            <person name="Rauscher S."/>
            <person name="Record E."/>
            <person name="Riano-Pachon D.M."/>
            <person name="Robert V."/>
            <person name="Roehrig J."/>
            <person name="Ruller R."/>
            <person name="Salamov A."/>
            <person name="Salih N.S."/>
            <person name="Samson R.A."/>
            <person name="Sandor E."/>
            <person name="Sanguinetti M."/>
            <person name="Schuetze T."/>
            <person name="Sepcic K."/>
            <person name="Shelest E."/>
            <person name="Sherlock G."/>
            <person name="Sophianopoulou V."/>
            <person name="Squina F.M."/>
            <person name="Sun H."/>
            <person name="Susca A."/>
            <person name="Todd R.B."/>
            <person name="Tsang A."/>
            <person name="Unkles S.E."/>
            <person name="van de Wiele N."/>
            <person name="van Rossen-Uffink D."/>
            <person name="Oliveira J.V."/>
            <person name="Vesth T.C."/>
            <person name="Visser J."/>
            <person name="Yu J.-H."/>
            <person name="Zhou M."/>
            <person name="Andersen M.R."/>
            <person name="Archer D.B."/>
            <person name="Baker S.E."/>
            <person name="Benoit I."/>
            <person name="Brakhage A.A."/>
            <person name="Braus G.H."/>
            <person name="Fischer R."/>
            <person name="Frisvad J.C."/>
            <person name="Goldman G.H."/>
            <person name="Houbraken J."/>
            <person name="Oakley B."/>
            <person name="Pocsi I."/>
            <person name="Scazzocchio C."/>
            <person name="Seiboth B."/>
            <person name="vanKuyk P.A."/>
            <person name="Wortman J."/>
            <person name="Dyer P.S."/>
            <person name="Grigoriev I.V."/>
        </authorList>
    </citation>
    <scope>NUCLEOTIDE SEQUENCE [LARGE SCALE GENOMIC DNA]</scope>
    <source>
        <strain evidence="9">CBS 506.65</strain>
    </source>
</reference>
<dbReference type="PANTHER" id="PTHR31944:SF131">
    <property type="entry name" value="HEME-RESPONSIVE ZINC FINGER TRANSCRIPTION FACTOR HAP1"/>
    <property type="match status" value="1"/>
</dbReference>